<sequence>MARSDPSRPPLPPSLYYQKEPSSEEQPEHSEPPQHQKDKTEAPRKQASNKQKSKNASIVSTCKNLSTMTRLTEHSEEGGVQWPGKRGCCGVYHSRTYWGRTGFGKQTYGVCCSRAELYLSQFHTH</sequence>
<feature type="compositionally biased region" description="Basic and acidic residues" evidence="1">
    <location>
        <begin position="26"/>
        <end position="44"/>
    </location>
</feature>
<feature type="compositionally biased region" description="Polar residues" evidence="1">
    <location>
        <begin position="46"/>
        <end position="61"/>
    </location>
</feature>
<feature type="region of interest" description="Disordered" evidence="1">
    <location>
        <begin position="1"/>
        <end position="61"/>
    </location>
</feature>
<accession>A0A812USZ4</accession>
<evidence type="ECO:0000313" key="3">
    <source>
        <dbReference type="Proteomes" id="UP000649617"/>
    </source>
</evidence>
<comment type="caution">
    <text evidence="2">The sequence shown here is derived from an EMBL/GenBank/DDBJ whole genome shotgun (WGS) entry which is preliminary data.</text>
</comment>
<protein>
    <submittedName>
        <fullName evidence="2">Uncharacterized protein</fullName>
    </submittedName>
</protein>
<evidence type="ECO:0000313" key="2">
    <source>
        <dbReference type="EMBL" id="CAE7581491.1"/>
    </source>
</evidence>
<dbReference type="Proteomes" id="UP000649617">
    <property type="component" value="Unassembled WGS sequence"/>
</dbReference>
<dbReference type="AlphaFoldDB" id="A0A812USZ4"/>
<dbReference type="EMBL" id="CAJNIZ010038713">
    <property type="protein sequence ID" value="CAE7581491.1"/>
    <property type="molecule type" value="Genomic_DNA"/>
</dbReference>
<proteinExistence type="predicted"/>
<organism evidence="2 3">
    <name type="scientific">Symbiodinium pilosum</name>
    <name type="common">Dinoflagellate</name>
    <dbReference type="NCBI Taxonomy" id="2952"/>
    <lineage>
        <taxon>Eukaryota</taxon>
        <taxon>Sar</taxon>
        <taxon>Alveolata</taxon>
        <taxon>Dinophyceae</taxon>
        <taxon>Suessiales</taxon>
        <taxon>Symbiodiniaceae</taxon>
        <taxon>Symbiodinium</taxon>
    </lineage>
</organism>
<evidence type="ECO:0000256" key="1">
    <source>
        <dbReference type="SAM" id="MobiDB-lite"/>
    </source>
</evidence>
<keyword evidence="3" id="KW-1185">Reference proteome</keyword>
<reference evidence="2" key="1">
    <citation type="submission" date="2021-02" db="EMBL/GenBank/DDBJ databases">
        <authorList>
            <person name="Dougan E. K."/>
            <person name="Rhodes N."/>
            <person name="Thang M."/>
            <person name="Chan C."/>
        </authorList>
    </citation>
    <scope>NUCLEOTIDE SEQUENCE</scope>
</reference>
<gene>
    <name evidence="2" type="ORF">SPIL2461_LOCUS15590</name>
</gene>
<name>A0A812USZ4_SYMPI</name>